<keyword evidence="2" id="KW-0472">Membrane</keyword>
<keyword evidence="2" id="KW-0812">Transmembrane</keyword>
<feature type="transmembrane region" description="Helical" evidence="2">
    <location>
        <begin position="151"/>
        <end position="168"/>
    </location>
</feature>
<dbReference type="Proteomes" id="UP001589943">
    <property type="component" value="Unassembled WGS sequence"/>
</dbReference>
<evidence type="ECO:0000256" key="2">
    <source>
        <dbReference type="SAM" id="Phobius"/>
    </source>
</evidence>
<gene>
    <name evidence="3" type="ORF">ACFFF7_04565</name>
</gene>
<evidence type="ECO:0000313" key="4">
    <source>
        <dbReference type="Proteomes" id="UP001589943"/>
    </source>
</evidence>
<proteinExistence type="predicted"/>
<evidence type="ECO:0000313" key="3">
    <source>
        <dbReference type="EMBL" id="MFC0588677.1"/>
    </source>
</evidence>
<protein>
    <recommendedName>
        <fullName evidence="5">O-antigen ligase family protein</fullName>
    </recommendedName>
</protein>
<organism evidence="3 4">
    <name type="scientific">Novosphingobium aquiterrae</name>
    <dbReference type="NCBI Taxonomy" id="624388"/>
    <lineage>
        <taxon>Bacteria</taxon>
        <taxon>Pseudomonadati</taxon>
        <taxon>Pseudomonadota</taxon>
        <taxon>Alphaproteobacteria</taxon>
        <taxon>Sphingomonadales</taxon>
        <taxon>Sphingomonadaceae</taxon>
        <taxon>Novosphingobium</taxon>
    </lineage>
</organism>
<dbReference type="EMBL" id="JBHLTL010000001">
    <property type="protein sequence ID" value="MFC0588677.1"/>
    <property type="molecule type" value="Genomic_DNA"/>
</dbReference>
<feature type="transmembrane region" description="Helical" evidence="2">
    <location>
        <begin position="248"/>
        <end position="267"/>
    </location>
</feature>
<feature type="transmembrane region" description="Helical" evidence="2">
    <location>
        <begin position="389"/>
        <end position="414"/>
    </location>
</feature>
<feature type="transmembrane region" description="Helical" evidence="2">
    <location>
        <begin position="180"/>
        <end position="200"/>
    </location>
</feature>
<reference evidence="3 4" key="1">
    <citation type="submission" date="2024-09" db="EMBL/GenBank/DDBJ databases">
        <authorList>
            <person name="Sun Q."/>
            <person name="Mori K."/>
        </authorList>
    </citation>
    <scope>NUCLEOTIDE SEQUENCE [LARGE SCALE GENOMIC DNA]</scope>
    <source>
        <strain evidence="3 4">NCAIM B.02537</strain>
    </source>
</reference>
<feature type="transmembrane region" description="Helical" evidence="2">
    <location>
        <begin position="122"/>
        <end position="139"/>
    </location>
</feature>
<accession>A0ABV6PFQ8</accession>
<sequence length="455" mass="48829">MDIDSPDRGTPQRPDGRPIALPRHAQTGTAAVGGVAWSYILLAAAWMADFRSAGEGQAVAIQAVFLSVYLFALIIFATARIGGPARIEGLNGLIVLGGLYLTVGFLSGFVRSDSFYQLLRNGVGVFVYLSAAWATAKVAIEADPARLRRTLSWLCLPYALAAFVIFNATSGGIDFSRVRYQIIGSSSMAALGLFVTLAIFRLSAVQIFTLIANFGILLVSVTRTFLIVLVAQGAVMLTGLRHIVSRRLMVALTGMIGMAAGAVIFAGDQLARWQARLGGAGGSETVRDQTYFTRLSEWQFMLGSWTSSIKNVLFGSGFAARTRYFETKELGGGEQFMIGFGHNQHISMLFNGGIVGGLPLLLLMLWFGVLAIRFLRNAARAGKPDSDVIFLGAWGATIIIGFLVSDVFAASFILRGEALWYGIGTGLLLGVQARFDPANAHLYAPRRPAVPAEAR</sequence>
<name>A0ABV6PFQ8_9SPHN</name>
<evidence type="ECO:0008006" key="5">
    <source>
        <dbReference type="Google" id="ProtNLM"/>
    </source>
</evidence>
<feature type="transmembrane region" description="Helical" evidence="2">
    <location>
        <begin position="348"/>
        <end position="369"/>
    </location>
</feature>
<keyword evidence="2" id="KW-1133">Transmembrane helix</keyword>
<feature type="transmembrane region" description="Helical" evidence="2">
    <location>
        <begin position="207"/>
        <end position="228"/>
    </location>
</feature>
<dbReference type="RefSeq" id="WP_379480170.1">
    <property type="nucleotide sequence ID" value="NZ_JBHLTL010000001.1"/>
</dbReference>
<comment type="caution">
    <text evidence="3">The sequence shown here is derived from an EMBL/GenBank/DDBJ whole genome shotgun (WGS) entry which is preliminary data.</text>
</comment>
<keyword evidence="4" id="KW-1185">Reference proteome</keyword>
<evidence type="ECO:0000256" key="1">
    <source>
        <dbReference type="SAM" id="MobiDB-lite"/>
    </source>
</evidence>
<feature type="transmembrane region" description="Helical" evidence="2">
    <location>
        <begin position="27"/>
        <end position="47"/>
    </location>
</feature>
<feature type="transmembrane region" description="Helical" evidence="2">
    <location>
        <begin position="90"/>
        <end position="110"/>
    </location>
</feature>
<feature type="transmembrane region" description="Helical" evidence="2">
    <location>
        <begin position="59"/>
        <end position="78"/>
    </location>
</feature>
<feature type="region of interest" description="Disordered" evidence="1">
    <location>
        <begin position="1"/>
        <end position="20"/>
    </location>
</feature>